<accession>A0ABS8SJD0</accession>
<name>A0ABS8SJD0_DATST</name>
<protein>
    <submittedName>
        <fullName evidence="1">Uncharacterized protein</fullName>
    </submittedName>
</protein>
<sequence length="184" mass="20489">MARGGKQGRGRPRKMTMSIVEETIGIRFVSEGSKGTITPRASQVTPCSIEISEGALPTEINQQTGNKKLLKLSSPITGTSCNTGVRAEINGTVTAEPVVDVKIDDDNRLPKPGWTNFFKNNRTANNDQQRNQVMRKQEWRAKRLVEEQLIPQDVVLNKIVDYTSPDGRVEDITVIQREQTKLVS</sequence>
<keyword evidence="2" id="KW-1185">Reference proteome</keyword>
<evidence type="ECO:0000313" key="2">
    <source>
        <dbReference type="Proteomes" id="UP000823775"/>
    </source>
</evidence>
<dbReference type="EMBL" id="JACEIK010000556">
    <property type="protein sequence ID" value="MCD7459023.1"/>
    <property type="molecule type" value="Genomic_DNA"/>
</dbReference>
<comment type="caution">
    <text evidence="1">The sequence shown here is derived from an EMBL/GenBank/DDBJ whole genome shotgun (WGS) entry which is preliminary data.</text>
</comment>
<proteinExistence type="predicted"/>
<evidence type="ECO:0000313" key="1">
    <source>
        <dbReference type="EMBL" id="MCD7459023.1"/>
    </source>
</evidence>
<organism evidence="1 2">
    <name type="scientific">Datura stramonium</name>
    <name type="common">Jimsonweed</name>
    <name type="synonym">Common thornapple</name>
    <dbReference type="NCBI Taxonomy" id="4076"/>
    <lineage>
        <taxon>Eukaryota</taxon>
        <taxon>Viridiplantae</taxon>
        <taxon>Streptophyta</taxon>
        <taxon>Embryophyta</taxon>
        <taxon>Tracheophyta</taxon>
        <taxon>Spermatophyta</taxon>
        <taxon>Magnoliopsida</taxon>
        <taxon>eudicotyledons</taxon>
        <taxon>Gunneridae</taxon>
        <taxon>Pentapetalae</taxon>
        <taxon>asterids</taxon>
        <taxon>lamiids</taxon>
        <taxon>Solanales</taxon>
        <taxon>Solanaceae</taxon>
        <taxon>Solanoideae</taxon>
        <taxon>Datureae</taxon>
        <taxon>Datura</taxon>
    </lineage>
</organism>
<reference evidence="1 2" key="1">
    <citation type="journal article" date="2021" name="BMC Genomics">
        <title>Datura genome reveals duplications of psychoactive alkaloid biosynthetic genes and high mutation rate following tissue culture.</title>
        <authorList>
            <person name="Rajewski A."/>
            <person name="Carter-House D."/>
            <person name="Stajich J."/>
            <person name="Litt A."/>
        </authorList>
    </citation>
    <scope>NUCLEOTIDE SEQUENCE [LARGE SCALE GENOMIC DNA]</scope>
    <source>
        <strain evidence="1">AR-01</strain>
    </source>
</reference>
<gene>
    <name evidence="1" type="ORF">HAX54_039838</name>
</gene>
<dbReference type="Proteomes" id="UP000823775">
    <property type="component" value="Unassembled WGS sequence"/>
</dbReference>